<organism evidence="2 3">
    <name type="scientific">Flavobacterium paronense</name>
    <dbReference type="NCBI Taxonomy" id="1392775"/>
    <lineage>
        <taxon>Bacteria</taxon>
        <taxon>Pseudomonadati</taxon>
        <taxon>Bacteroidota</taxon>
        <taxon>Flavobacteriia</taxon>
        <taxon>Flavobacteriales</taxon>
        <taxon>Flavobacteriaceae</taxon>
        <taxon>Flavobacterium</taxon>
    </lineage>
</organism>
<keyword evidence="3" id="KW-1185">Reference proteome</keyword>
<dbReference type="PANTHER" id="PTHR46333">
    <property type="entry name" value="CYTOKINESIS PROTEIN 3"/>
    <property type="match status" value="1"/>
</dbReference>
<comment type="caution">
    <text evidence="2">The sequence shown here is derived from an EMBL/GenBank/DDBJ whole genome shotgun (WGS) entry which is preliminary data.</text>
</comment>
<reference evidence="2 3" key="1">
    <citation type="submission" date="2024-09" db="EMBL/GenBank/DDBJ databases">
        <authorList>
            <person name="Sun Q."/>
            <person name="Mori K."/>
        </authorList>
    </citation>
    <scope>NUCLEOTIDE SEQUENCE [LARGE SCALE GENOMIC DNA]</scope>
    <source>
        <strain evidence="2 3">CECT 8460</strain>
    </source>
</reference>
<gene>
    <name evidence="2" type="ORF">ACFFUU_09690</name>
</gene>
<dbReference type="Gene3D" id="3.10.620.30">
    <property type="match status" value="1"/>
</dbReference>
<dbReference type="InterPro" id="IPR038765">
    <property type="entry name" value="Papain-like_cys_pep_sf"/>
</dbReference>
<dbReference type="RefSeq" id="WP_290284130.1">
    <property type="nucleotide sequence ID" value="NZ_JAUFQN010000019.1"/>
</dbReference>
<dbReference type="SMART" id="SM00460">
    <property type="entry name" value="TGc"/>
    <property type="match status" value="1"/>
</dbReference>
<protein>
    <submittedName>
        <fullName evidence="2">Transglutaminase domain-containing protein</fullName>
    </submittedName>
</protein>
<dbReference type="Pfam" id="PF01841">
    <property type="entry name" value="Transglut_core"/>
    <property type="match status" value="1"/>
</dbReference>
<evidence type="ECO:0000313" key="3">
    <source>
        <dbReference type="Proteomes" id="UP001589576"/>
    </source>
</evidence>
<name>A0ABV5GFJ8_9FLAO</name>
<feature type="domain" description="Transglutaminase-like" evidence="1">
    <location>
        <begin position="94"/>
        <end position="156"/>
    </location>
</feature>
<dbReference type="Proteomes" id="UP001589576">
    <property type="component" value="Unassembled WGS sequence"/>
</dbReference>
<dbReference type="SUPFAM" id="SSF54001">
    <property type="entry name" value="Cysteine proteinases"/>
    <property type="match status" value="1"/>
</dbReference>
<evidence type="ECO:0000313" key="2">
    <source>
        <dbReference type="EMBL" id="MFB9089872.1"/>
    </source>
</evidence>
<evidence type="ECO:0000259" key="1">
    <source>
        <dbReference type="SMART" id="SM00460"/>
    </source>
</evidence>
<accession>A0ABV5GFJ8</accession>
<dbReference type="InterPro" id="IPR002931">
    <property type="entry name" value="Transglutaminase-like"/>
</dbReference>
<sequence length="383" mass="44206">MRIILVFTMVLLFQFGFGQTSVNYSYVDNKMATIPENLTTTTSQIADYINSNFTSQDEKMRAVYYWITSNISYDVPNMYEPNNLDSPQVKIANTLKTRKGVCIHYAEVFNDIANKVGVKSYIISGYTKQFDQVASISHAWNVSQIDGKWLLFDATWGAGFIDGKKFTKKQNTTYFKRSPDRMIVNHMPFDYLWQLLNEPLTNNEFISGKSDTVKPKMNFDYNAEIEKYEKLSDADKAFEASKRIEKNGLLNNLISDYYNLKKKEFTVLIQNKSVEKLIAITADFNAAISDLNDFIMFRNKRFKPTQSDETLKRMMQDIRDKMNKCKDDVYNVGSVSPENASNLNSLKRAILAGMEKTKESEDFLKEYLSKGLLGRKMMFTNLK</sequence>
<dbReference type="InterPro" id="IPR052557">
    <property type="entry name" value="CAP/Cytokinesis_protein"/>
</dbReference>
<dbReference type="PANTHER" id="PTHR46333:SF2">
    <property type="entry name" value="CYTOKINESIS PROTEIN 3"/>
    <property type="match status" value="1"/>
</dbReference>
<dbReference type="EMBL" id="JBHMFB010000016">
    <property type="protein sequence ID" value="MFB9089872.1"/>
    <property type="molecule type" value="Genomic_DNA"/>
</dbReference>
<proteinExistence type="predicted"/>